<dbReference type="SUPFAM" id="SSF140931">
    <property type="entry name" value="Fic-like"/>
    <property type="match status" value="1"/>
</dbReference>
<evidence type="ECO:0000313" key="2">
    <source>
        <dbReference type="EMBL" id="MBD0780081.1"/>
    </source>
</evidence>
<gene>
    <name evidence="2" type="ORF">HPE56_19955</name>
</gene>
<dbReference type="InterPro" id="IPR040198">
    <property type="entry name" value="Fido_containing"/>
</dbReference>
<dbReference type="Gene3D" id="1.10.3290.10">
    <property type="entry name" value="Fido-like domain"/>
    <property type="match status" value="1"/>
</dbReference>
<name>A0ABR7VA01_9FLAO</name>
<dbReference type="Gene3D" id="1.10.10.10">
    <property type="entry name" value="Winged helix-like DNA-binding domain superfamily/Winged helix DNA-binding domain"/>
    <property type="match status" value="1"/>
</dbReference>
<evidence type="ECO:0000313" key="3">
    <source>
        <dbReference type="Proteomes" id="UP001166021"/>
    </source>
</evidence>
<evidence type="ECO:0000259" key="1">
    <source>
        <dbReference type="PROSITE" id="PS51459"/>
    </source>
</evidence>
<comment type="caution">
    <text evidence="2">The sequence shown here is derived from an EMBL/GenBank/DDBJ whole genome shotgun (WGS) entry which is preliminary data.</text>
</comment>
<dbReference type="Pfam" id="PF13776">
    <property type="entry name" value="DUF4172"/>
    <property type="match status" value="1"/>
</dbReference>
<dbReference type="Proteomes" id="UP001166021">
    <property type="component" value="Unassembled WGS sequence"/>
</dbReference>
<keyword evidence="3" id="KW-1185">Reference proteome</keyword>
<proteinExistence type="predicted"/>
<dbReference type="RefSeq" id="WP_188245511.1">
    <property type="nucleotide sequence ID" value="NZ_JABTCF010000020.1"/>
</dbReference>
<dbReference type="InterPro" id="IPR036597">
    <property type="entry name" value="Fido-like_dom_sf"/>
</dbReference>
<dbReference type="EMBL" id="JABTCF010000020">
    <property type="protein sequence ID" value="MBD0780081.1"/>
    <property type="molecule type" value="Genomic_DNA"/>
</dbReference>
<dbReference type="Pfam" id="PF02661">
    <property type="entry name" value="Fic"/>
    <property type="match status" value="1"/>
</dbReference>
<sequence length="363" mass="41743">MRYNWQQKDWPNFQYKTDAIEDLLFDFAQRTGRISGVLDGFSESEQTDAMINLMVSEAIKTSEIEGEYLSRKDVMSSIRRNLGLNPELPIPKDKRVQGVTELMLAIRKHFTSPLTEKMLFDWHSMLMKNTQGIQIGQWREHEEPMQIVSGAIGREIVHFNAPPSNTVPSEMNRFIAWFNESQHTIKKPIIRSAIAHLHFESIHPFEDGNGRIGRALAEKALSQSIGRPVLFSLSKTIEGNKKEYYDALQKAQRSIKITDWINYFVQTVLDAQIDAEQEIEFTLKKTKFFDTHQSKLNERQQKVVRRMLEEGHQGFEGGMNARKYVSIASTSKATATRDLQDLVQKGIFKPMGGGRSTRYEINI</sequence>
<accession>A0ABR7VA01</accession>
<dbReference type="InterPro" id="IPR025230">
    <property type="entry name" value="DUF4172"/>
</dbReference>
<dbReference type="InterPro" id="IPR003812">
    <property type="entry name" value="Fido"/>
</dbReference>
<protein>
    <submittedName>
        <fullName evidence="2">Fic family protein</fullName>
    </submittedName>
</protein>
<dbReference type="InterPro" id="IPR036388">
    <property type="entry name" value="WH-like_DNA-bd_sf"/>
</dbReference>
<dbReference type="PANTHER" id="PTHR13504:SF33">
    <property type="entry name" value="FIC FAMILY PROTEIN"/>
    <property type="match status" value="1"/>
</dbReference>
<dbReference type="PROSITE" id="PS51459">
    <property type="entry name" value="FIDO"/>
    <property type="match status" value="1"/>
</dbReference>
<dbReference type="PANTHER" id="PTHR13504">
    <property type="entry name" value="FIDO DOMAIN-CONTAINING PROTEIN DDB_G0283145"/>
    <property type="match status" value="1"/>
</dbReference>
<feature type="domain" description="Fido" evidence="1">
    <location>
        <begin position="114"/>
        <end position="266"/>
    </location>
</feature>
<organism evidence="2 3">
    <name type="scientific">Maribacter aquimaris</name>
    <dbReference type="NCBI Taxonomy" id="2737171"/>
    <lineage>
        <taxon>Bacteria</taxon>
        <taxon>Pseudomonadati</taxon>
        <taxon>Bacteroidota</taxon>
        <taxon>Flavobacteriia</taxon>
        <taxon>Flavobacteriales</taxon>
        <taxon>Flavobacteriaceae</taxon>
        <taxon>Maribacter</taxon>
    </lineage>
</organism>
<reference evidence="2" key="1">
    <citation type="submission" date="2020-05" db="EMBL/GenBank/DDBJ databases">
        <title>The draft genome sequence of Maribacter sp. ANRC-HE7.</title>
        <authorList>
            <person name="Mu L."/>
        </authorList>
    </citation>
    <scope>NUCLEOTIDE SEQUENCE</scope>
    <source>
        <strain evidence="2">ANRC-HE7</strain>
    </source>
</reference>